<dbReference type="AlphaFoldDB" id="A0A816R783"/>
<evidence type="ECO:0000256" key="1">
    <source>
        <dbReference type="SAM" id="SignalP"/>
    </source>
</evidence>
<protein>
    <submittedName>
        <fullName evidence="2">(rape) hypothetical protein</fullName>
    </submittedName>
</protein>
<keyword evidence="1" id="KW-0732">Signal</keyword>
<accession>A0A816R783</accession>
<name>A0A816R783_BRANA</name>
<dbReference type="Proteomes" id="UP001295469">
    <property type="component" value="Chromosome C01"/>
</dbReference>
<organism evidence="2">
    <name type="scientific">Brassica napus</name>
    <name type="common">Rape</name>
    <dbReference type="NCBI Taxonomy" id="3708"/>
    <lineage>
        <taxon>Eukaryota</taxon>
        <taxon>Viridiplantae</taxon>
        <taxon>Streptophyta</taxon>
        <taxon>Embryophyta</taxon>
        <taxon>Tracheophyta</taxon>
        <taxon>Spermatophyta</taxon>
        <taxon>Magnoliopsida</taxon>
        <taxon>eudicotyledons</taxon>
        <taxon>Gunneridae</taxon>
        <taxon>Pentapetalae</taxon>
        <taxon>rosids</taxon>
        <taxon>malvids</taxon>
        <taxon>Brassicales</taxon>
        <taxon>Brassicaceae</taxon>
        <taxon>Brassiceae</taxon>
        <taxon>Brassica</taxon>
    </lineage>
</organism>
<sequence length="108" mass="12359">MKLQTFFSTILLFFTTIFLLLSLPHSVSANQSNHTGFLQCLSLRLNDSNIRLKSHTHTQRLFLLLCPIFNYTKPDILLTRDGRRILLAIRGGGGSSFCVVLSWKAFWE</sequence>
<feature type="signal peptide" evidence="1">
    <location>
        <begin position="1"/>
        <end position="29"/>
    </location>
</feature>
<reference evidence="2" key="1">
    <citation type="submission" date="2021-01" db="EMBL/GenBank/DDBJ databases">
        <authorList>
            <consortium name="Genoscope - CEA"/>
            <person name="William W."/>
        </authorList>
    </citation>
    <scope>NUCLEOTIDE SEQUENCE</scope>
</reference>
<dbReference type="Gramene" id="CDX82781">
    <property type="protein sequence ID" value="CDX82781"/>
    <property type="gene ID" value="GSBRNA2T00138103001"/>
</dbReference>
<gene>
    <name evidence="2" type="ORF">DARMORV10_C01P14630.1</name>
</gene>
<dbReference type="EMBL" id="HG994365">
    <property type="protein sequence ID" value="CAF2070139.1"/>
    <property type="molecule type" value="Genomic_DNA"/>
</dbReference>
<evidence type="ECO:0000313" key="2">
    <source>
        <dbReference type="EMBL" id="CAF2070139.1"/>
    </source>
</evidence>
<feature type="chain" id="PRO_5033035527" evidence="1">
    <location>
        <begin position="30"/>
        <end position="108"/>
    </location>
</feature>
<proteinExistence type="predicted"/>